<sequence>MTDEERMRAMAKFKHRRMEKRKPESERDSGFSDGSSEHLSVLEDSGSQVSPLVPGLSPMILMNSVVLEQSGEARVSVKPWPVPVPQPQVVFLQPVVPETHTHTKHTSQRRRHRKLLPIRKSYPRIAPHPGDSLLQNSSSSSSSHSRSSSTQTPGASDASPEPADTRSHTDSRIKRFCNTYNILRSSGLLDITLRTKDLIRQNRRTQSELDRLREHTRMFLRALETGDPAVWRSLETSLQEEQ</sequence>
<organism evidence="2 3">
    <name type="scientific">Phoxinus phoxinus</name>
    <name type="common">Eurasian minnow</name>
    <dbReference type="NCBI Taxonomy" id="58324"/>
    <lineage>
        <taxon>Eukaryota</taxon>
        <taxon>Metazoa</taxon>
        <taxon>Chordata</taxon>
        <taxon>Craniata</taxon>
        <taxon>Vertebrata</taxon>
        <taxon>Euteleostomi</taxon>
        <taxon>Actinopterygii</taxon>
        <taxon>Neopterygii</taxon>
        <taxon>Teleostei</taxon>
        <taxon>Ostariophysi</taxon>
        <taxon>Cypriniformes</taxon>
        <taxon>Leuciscidae</taxon>
        <taxon>Phoxininae</taxon>
        <taxon>Phoxinus</taxon>
    </lineage>
</organism>
<comment type="caution">
    <text evidence="2">The sequence shown here is derived from an EMBL/GenBank/DDBJ whole genome shotgun (WGS) entry which is preliminary data.</text>
</comment>
<dbReference type="EMBL" id="JAYKXH010000012">
    <property type="protein sequence ID" value="KAK7151339.1"/>
    <property type="molecule type" value="Genomic_DNA"/>
</dbReference>
<accession>A0AAN9H772</accession>
<evidence type="ECO:0000313" key="3">
    <source>
        <dbReference type="Proteomes" id="UP001364617"/>
    </source>
</evidence>
<dbReference type="PANTHER" id="PTHR34648">
    <property type="entry name" value="CLOCK-INTERACTING PACEMAKER"/>
    <property type="match status" value="1"/>
</dbReference>
<feature type="region of interest" description="Disordered" evidence="1">
    <location>
        <begin position="99"/>
        <end position="170"/>
    </location>
</feature>
<feature type="region of interest" description="Disordered" evidence="1">
    <location>
        <begin position="1"/>
        <end position="55"/>
    </location>
</feature>
<dbReference type="PANTHER" id="PTHR34648:SF6">
    <property type="entry name" value="CLOCK-INTERACTING PACEMAKER-RELATED"/>
    <property type="match status" value="1"/>
</dbReference>
<proteinExistence type="predicted"/>
<feature type="compositionally biased region" description="Low complexity" evidence="1">
    <location>
        <begin position="137"/>
        <end position="149"/>
    </location>
</feature>
<gene>
    <name evidence="2" type="ORF">R3I93_012317</name>
</gene>
<dbReference type="GO" id="GO:0042754">
    <property type="term" value="P:negative regulation of circadian rhythm"/>
    <property type="evidence" value="ECO:0007669"/>
    <property type="project" value="InterPro"/>
</dbReference>
<feature type="compositionally biased region" description="Basic residues" evidence="1">
    <location>
        <begin position="9"/>
        <end position="20"/>
    </location>
</feature>
<protein>
    <recommendedName>
        <fullName evidence="4">CLOCK-interacting pacemaker</fullName>
    </recommendedName>
</protein>
<evidence type="ECO:0000313" key="2">
    <source>
        <dbReference type="EMBL" id="KAK7151339.1"/>
    </source>
</evidence>
<dbReference type="GO" id="GO:0005634">
    <property type="term" value="C:nucleus"/>
    <property type="evidence" value="ECO:0007669"/>
    <property type="project" value="TreeGrafter"/>
</dbReference>
<keyword evidence="3" id="KW-1185">Reference proteome</keyword>
<evidence type="ECO:0008006" key="4">
    <source>
        <dbReference type="Google" id="ProtNLM"/>
    </source>
</evidence>
<dbReference type="AlphaFoldDB" id="A0AAN9H772"/>
<dbReference type="GO" id="GO:0045892">
    <property type="term" value="P:negative regulation of DNA-templated transcription"/>
    <property type="evidence" value="ECO:0007669"/>
    <property type="project" value="InterPro"/>
</dbReference>
<dbReference type="Proteomes" id="UP001364617">
    <property type="component" value="Unassembled WGS sequence"/>
</dbReference>
<evidence type="ECO:0000256" key="1">
    <source>
        <dbReference type="SAM" id="MobiDB-lite"/>
    </source>
</evidence>
<name>A0AAN9H772_9TELE</name>
<dbReference type="InterPro" id="IPR031602">
    <property type="entry name" value="CIPC"/>
</dbReference>
<reference evidence="2 3" key="1">
    <citation type="submission" date="2024-02" db="EMBL/GenBank/DDBJ databases">
        <title>Chromosome-level genome assembly of the Eurasian Minnow (Phoxinus phoxinus).</title>
        <authorList>
            <person name="Oriowo T.O."/>
            <person name="Martin S."/>
            <person name="Stange M."/>
            <person name="Chrysostomakis Y."/>
            <person name="Brown T."/>
            <person name="Winkler S."/>
            <person name="Kukowka S."/>
            <person name="Myers E.W."/>
            <person name="Bohne A."/>
        </authorList>
    </citation>
    <scope>NUCLEOTIDE SEQUENCE [LARGE SCALE GENOMIC DNA]</scope>
    <source>
        <strain evidence="2">ZFMK-TIS-60720</strain>
        <tissue evidence="2">Whole Organism</tissue>
    </source>
</reference>
<feature type="compositionally biased region" description="Basic and acidic residues" evidence="1">
    <location>
        <begin position="21"/>
        <end position="30"/>
    </location>
</feature>
<dbReference type="Pfam" id="PF15800">
    <property type="entry name" value="CiPC"/>
    <property type="match status" value="1"/>
</dbReference>
<feature type="compositionally biased region" description="Basic residues" evidence="1">
    <location>
        <begin position="102"/>
        <end position="117"/>
    </location>
</feature>